<evidence type="ECO:0000313" key="2">
    <source>
        <dbReference type="Proteomes" id="UP000224902"/>
    </source>
</evidence>
<accession>A0A1I9SAN3</accession>
<reference evidence="2" key="1">
    <citation type="submission" date="2016-08" db="EMBL/GenBank/DDBJ databases">
        <authorList>
            <person name="Seilhamer J.J."/>
        </authorList>
    </citation>
    <scope>NUCLEOTIDE SEQUENCE [LARGE SCALE GENOMIC DNA]</scope>
</reference>
<protein>
    <submittedName>
        <fullName evidence="1">Uncharacterized protein</fullName>
    </submittedName>
</protein>
<dbReference type="Proteomes" id="UP000224902">
    <property type="component" value="Segment"/>
</dbReference>
<proteinExistence type="predicted"/>
<organism evidence="1 2">
    <name type="scientific">Rhodococcus phage Weasels2</name>
    <dbReference type="NCBI Taxonomy" id="1897437"/>
    <lineage>
        <taxon>Viruses</taxon>
        <taxon>Duplodnaviria</taxon>
        <taxon>Heunggongvirae</taxon>
        <taxon>Uroviricota</taxon>
        <taxon>Caudoviricetes</taxon>
        <taxon>Weaselvirus</taxon>
        <taxon>Weaselvirus weasel</taxon>
    </lineage>
</organism>
<evidence type="ECO:0000313" key="1">
    <source>
        <dbReference type="EMBL" id="AOZ63839.1"/>
    </source>
</evidence>
<gene>
    <name evidence="1" type="ORF">SEA_WEASELS2_261</name>
</gene>
<sequence>MNLPKGLSHYELEPFTYCGIDFTGHAFYSRAKDTIEYTLYSSHGLSKVKFRNDWELPLETVATSLDVTEEEAKKFLETNIGVFPEEYKEELIKNLIWEFEEAWILMVCANTNYYSNEYSSNNRNDFWPIMTKESVEEYYKRFNIEPVLNFDGSYNSSSFSVDPIAPSDPT</sequence>
<name>A0A1I9SAN3_9CAUD</name>
<keyword evidence="2" id="KW-1185">Reference proteome</keyword>
<dbReference type="EMBL" id="KX774321">
    <property type="protein sequence ID" value="AOZ63839.1"/>
    <property type="molecule type" value="Genomic_DNA"/>
</dbReference>